<dbReference type="GO" id="GO:0071949">
    <property type="term" value="F:FAD binding"/>
    <property type="evidence" value="ECO:0007669"/>
    <property type="project" value="InterPro"/>
</dbReference>
<dbReference type="EMBL" id="BCLY01000001">
    <property type="protein sequence ID" value="GAQ03952.1"/>
    <property type="molecule type" value="Genomic_DNA"/>
</dbReference>
<feature type="domain" description="FAD-binding" evidence="6">
    <location>
        <begin position="20"/>
        <end position="178"/>
    </location>
</feature>
<dbReference type="Proteomes" id="UP000051487">
    <property type="component" value="Unassembled WGS sequence"/>
</dbReference>
<dbReference type="SUPFAM" id="SSF54373">
    <property type="entry name" value="FAD-linked reductases, C-terminal domain"/>
    <property type="match status" value="1"/>
</dbReference>
<comment type="similarity">
    <text evidence="1">Belongs to the paxM FAD-dependent monooxygenase family.</text>
</comment>
<protein>
    <recommendedName>
        <fullName evidence="6">FAD-binding domain-containing protein</fullName>
    </recommendedName>
</protein>
<dbReference type="PANTHER" id="PTHR13789:SF236">
    <property type="entry name" value="MONOOXYGENASE, PUTATIVE (AFU_ORTHOLOGUE AFUA_6G12060)-RELATED"/>
    <property type="match status" value="1"/>
</dbReference>
<dbReference type="PRINTS" id="PR00420">
    <property type="entry name" value="RNGMNOXGNASE"/>
</dbReference>
<feature type="domain" description="FAD-binding" evidence="6">
    <location>
        <begin position="314"/>
        <end position="350"/>
    </location>
</feature>
<accession>A0AAN4PCJ2</accession>
<reference evidence="7 8" key="1">
    <citation type="submission" date="2015-11" db="EMBL/GenBank/DDBJ databases">
        <title>Aspergillus lentulus strain IFM 54703T.</title>
        <authorList>
            <person name="Kusuya Y."/>
            <person name="Sakai K."/>
            <person name="Kamei K."/>
            <person name="Takahashi H."/>
            <person name="Yaguchi T."/>
        </authorList>
    </citation>
    <scope>NUCLEOTIDE SEQUENCE [LARGE SCALE GENOMIC DNA]</scope>
    <source>
        <strain evidence="7 8">IFM 54703</strain>
    </source>
</reference>
<gene>
    <name evidence="7" type="ORF">ALT_1273</name>
</gene>
<keyword evidence="5" id="KW-0503">Monooxygenase</keyword>
<name>A0AAN4PCJ2_ASPLE</name>
<evidence type="ECO:0000256" key="2">
    <source>
        <dbReference type="ARBA" id="ARBA00022630"/>
    </source>
</evidence>
<evidence type="ECO:0000259" key="6">
    <source>
        <dbReference type="Pfam" id="PF01494"/>
    </source>
</evidence>
<dbReference type="InterPro" id="IPR036188">
    <property type="entry name" value="FAD/NAD-bd_sf"/>
</dbReference>
<keyword evidence="4" id="KW-0560">Oxidoreductase</keyword>
<evidence type="ECO:0000313" key="7">
    <source>
        <dbReference type="EMBL" id="GAQ03952.1"/>
    </source>
</evidence>
<sequence>MTKTLPTAETAAVPNSSGITVIIVGLGIAGLTTAVECHRRGHSVIGFEKREDHHQLGDLVGLGANGMNVLSRWDKSMRPAIDAIRAAISSIDYYDSGGELKGSLPYSGDDQLNVHVVQRSGLIDLLYGKAKDRGIDLRFGVRVCDYWESGGNAGIMLENGHKVAADCVIAADGVHSKATGIFTGEDVAPYSTGAAIYRSHFDAREIRDDPEANWILNSTAQADNVNMYFGKDTTLLVGTVGKGKYVSWNMPHKQVEGLSNSWLQPADPRRVLEFVKDWPIGQKLTAILSKTPPQRCWNHSILARYPLSTWVSKGGRMIVIGDAAHPMHPNLAQGANLAIEDAAVVAICLELCGRENVPIGLRVMEKLRHKRVSVVQAATIKAMERQFDANWDTDQVQGKPTYIPRPAWLLRHDCVGHTYDQYQSAALAVANGSEYIPTNAPLNGVYDDIPEPA</sequence>
<evidence type="ECO:0000256" key="1">
    <source>
        <dbReference type="ARBA" id="ARBA00007992"/>
    </source>
</evidence>
<evidence type="ECO:0000256" key="3">
    <source>
        <dbReference type="ARBA" id="ARBA00022827"/>
    </source>
</evidence>
<keyword evidence="2" id="KW-0285">Flavoprotein</keyword>
<dbReference type="InterPro" id="IPR050493">
    <property type="entry name" value="FAD-dep_Monooxygenase_BioMet"/>
</dbReference>
<comment type="caution">
    <text evidence="7">The sequence shown here is derived from an EMBL/GenBank/DDBJ whole genome shotgun (WGS) entry which is preliminary data.</text>
</comment>
<evidence type="ECO:0000256" key="5">
    <source>
        <dbReference type="ARBA" id="ARBA00023033"/>
    </source>
</evidence>
<dbReference type="SUPFAM" id="SSF51905">
    <property type="entry name" value="FAD/NAD(P)-binding domain"/>
    <property type="match status" value="1"/>
</dbReference>
<keyword evidence="3" id="KW-0274">FAD</keyword>
<dbReference type="InterPro" id="IPR002938">
    <property type="entry name" value="FAD-bd"/>
</dbReference>
<dbReference type="GO" id="GO:0004497">
    <property type="term" value="F:monooxygenase activity"/>
    <property type="evidence" value="ECO:0007669"/>
    <property type="project" value="UniProtKB-KW"/>
</dbReference>
<organism evidence="7 8">
    <name type="scientific">Aspergillus lentulus</name>
    <dbReference type="NCBI Taxonomy" id="293939"/>
    <lineage>
        <taxon>Eukaryota</taxon>
        <taxon>Fungi</taxon>
        <taxon>Dikarya</taxon>
        <taxon>Ascomycota</taxon>
        <taxon>Pezizomycotina</taxon>
        <taxon>Eurotiomycetes</taxon>
        <taxon>Eurotiomycetidae</taxon>
        <taxon>Eurotiales</taxon>
        <taxon>Aspergillaceae</taxon>
        <taxon>Aspergillus</taxon>
        <taxon>Aspergillus subgen. Fumigati</taxon>
    </lineage>
</organism>
<evidence type="ECO:0000313" key="8">
    <source>
        <dbReference type="Proteomes" id="UP000051487"/>
    </source>
</evidence>
<dbReference type="AlphaFoldDB" id="A0AAN4PCJ2"/>
<dbReference type="PANTHER" id="PTHR13789">
    <property type="entry name" value="MONOOXYGENASE"/>
    <property type="match status" value="1"/>
</dbReference>
<dbReference type="Pfam" id="PF01494">
    <property type="entry name" value="FAD_binding_3"/>
    <property type="match status" value="2"/>
</dbReference>
<dbReference type="Gene3D" id="3.50.50.60">
    <property type="entry name" value="FAD/NAD(P)-binding domain"/>
    <property type="match status" value="1"/>
</dbReference>
<evidence type="ECO:0000256" key="4">
    <source>
        <dbReference type="ARBA" id="ARBA00023002"/>
    </source>
</evidence>
<proteinExistence type="inferred from homology"/>